<comment type="caution">
    <text evidence="2">The sequence shown here is derived from an EMBL/GenBank/DDBJ whole genome shotgun (WGS) entry which is preliminary data.</text>
</comment>
<keyword evidence="1" id="KW-0812">Transmembrane</keyword>
<dbReference type="SUPFAM" id="SSF52833">
    <property type="entry name" value="Thioredoxin-like"/>
    <property type="match status" value="1"/>
</dbReference>
<evidence type="ECO:0000313" key="2">
    <source>
        <dbReference type="EMBL" id="GAA4902353.1"/>
    </source>
</evidence>
<dbReference type="InterPro" id="IPR036249">
    <property type="entry name" value="Thioredoxin-like_sf"/>
</dbReference>
<evidence type="ECO:0008006" key="4">
    <source>
        <dbReference type="Google" id="ProtNLM"/>
    </source>
</evidence>
<evidence type="ECO:0000256" key="1">
    <source>
        <dbReference type="SAM" id="Phobius"/>
    </source>
</evidence>
<dbReference type="Proteomes" id="UP001499988">
    <property type="component" value="Unassembled WGS sequence"/>
</dbReference>
<keyword evidence="3" id="KW-1185">Reference proteome</keyword>
<accession>A0ABP9FGJ8</accession>
<gene>
    <name evidence="2" type="ORF">GCM10023333_40510</name>
</gene>
<keyword evidence="1" id="KW-1133">Transmembrane helix</keyword>
<keyword evidence="1" id="KW-0472">Membrane</keyword>
<protein>
    <recommendedName>
        <fullName evidence="4">TlpA family protein disulfide reductase</fullName>
    </recommendedName>
</protein>
<reference evidence="3" key="1">
    <citation type="journal article" date="2019" name="Int. J. Syst. Evol. Microbiol.">
        <title>The Global Catalogue of Microorganisms (GCM) 10K type strain sequencing project: providing services to taxonomists for standard genome sequencing and annotation.</title>
        <authorList>
            <consortium name="The Broad Institute Genomics Platform"/>
            <consortium name="The Broad Institute Genome Sequencing Center for Infectious Disease"/>
            <person name="Wu L."/>
            <person name="Ma J."/>
        </authorList>
    </citation>
    <scope>NUCLEOTIDE SEQUENCE [LARGE SCALE GENOMIC DNA]</scope>
    <source>
        <strain evidence="3">JCM 18401</strain>
    </source>
</reference>
<sequence>MGEGAAPNQVLLGNPALAGEFNILAFPSYIIIDSHGRIAARRTGYMPGWMLSLYLAWYGVE</sequence>
<organism evidence="2 3">
    <name type="scientific">Ferrimonas pelagia</name>
    <dbReference type="NCBI Taxonomy" id="1177826"/>
    <lineage>
        <taxon>Bacteria</taxon>
        <taxon>Pseudomonadati</taxon>
        <taxon>Pseudomonadota</taxon>
        <taxon>Gammaproteobacteria</taxon>
        <taxon>Alteromonadales</taxon>
        <taxon>Ferrimonadaceae</taxon>
        <taxon>Ferrimonas</taxon>
    </lineage>
</organism>
<name>A0ABP9FGJ8_9GAMM</name>
<proteinExistence type="predicted"/>
<dbReference type="EMBL" id="BAABJZ010000106">
    <property type="protein sequence ID" value="GAA4902353.1"/>
    <property type="molecule type" value="Genomic_DNA"/>
</dbReference>
<feature type="transmembrane region" description="Helical" evidence="1">
    <location>
        <begin position="12"/>
        <end position="32"/>
    </location>
</feature>
<evidence type="ECO:0000313" key="3">
    <source>
        <dbReference type="Proteomes" id="UP001499988"/>
    </source>
</evidence>
<dbReference type="Gene3D" id="3.40.30.10">
    <property type="entry name" value="Glutaredoxin"/>
    <property type="match status" value="1"/>
</dbReference>